<keyword evidence="4" id="KW-1185">Reference proteome</keyword>
<reference evidence="3" key="1">
    <citation type="journal article" date="2014" name="Int. J. Syst. Evol. Microbiol.">
        <title>Complete genome sequence of Corynebacterium casei LMG S-19264T (=DSM 44701T), isolated from a smear-ripened cheese.</title>
        <authorList>
            <consortium name="US DOE Joint Genome Institute (JGI-PGF)"/>
            <person name="Walter F."/>
            <person name="Albersmeier A."/>
            <person name="Kalinowski J."/>
            <person name="Ruckert C."/>
        </authorList>
    </citation>
    <scope>NUCLEOTIDE SEQUENCE</scope>
    <source>
        <strain evidence="3">CGMCC 1.6333</strain>
    </source>
</reference>
<evidence type="ECO:0000313" key="4">
    <source>
        <dbReference type="Proteomes" id="UP000618460"/>
    </source>
</evidence>
<feature type="coiled-coil region" evidence="2">
    <location>
        <begin position="171"/>
        <end position="198"/>
    </location>
</feature>
<reference evidence="3" key="2">
    <citation type="submission" date="2020-09" db="EMBL/GenBank/DDBJ databases">
        <authorList>
            <person name="Sun Q."/>
            <person name="Zhou Y."/>
        </authorList>
    </citation>
    <scope>NUCLEOTIDE SEQUENCE</scope>
    <source>
        <strain evidence="3">CGMCC 1.6333</strain>
    </source>
</reference>
<comment type="caution">
    <text evidence="3">The sequence shown here is derived from an EMBL/GenBank/DDBJ whole genome shotgun (WGS) entry which is preliminary data.</text>
</comment>
<dbReference type="NCBIfam" id="TIGR01766">
    <property type="entry name" value="IS200/IS605 family accessory protein TnpB-like domain"/>
    <property type="match status" value="1"/>
</dbReference>
<protein>
    <recommendedName>
        <fullName evidence="5">Transposase</fullName>
    </recommendedName>
</protein>
<keyword evidence="2" id="KW-0175">Coiled coil</keyword>
<evidence type="ECO:0000313" key="3">
    <source>
        <dbReference type="EMBL" id="GGM23654.1"/>
    </source>
</evidence>
<accession>A0A917TK07</accession>
<evidence type="ECO:0000256" key="1">
    <source>
        <dbReference type="ARBA" id="ARBA00023125"/>
    </source>
</evidence>
<dbReference type="Proteomes" id="UP000618460">
    <property type="component" value="Unassembled WGS sequence"/>
</dbReference>
<organism evidence="3 4">
    <name type="scientific">Paraliobacillus quinghaiensis</name>
    <dbReference type="NCBI Taxonomy" id="470815"/>
    <lineage>
        <taxon>Bacteria</taxon>
        <taxon>Bacillati</taxon>
        <taxon>Bacillota</taxon>
        <taxon>Bacilli</taxon>
        <taxon>Bacillales</taxon>
        <taxon>Bacillaceae</taxon>
        <taxon>Paraliobacillus</taxon>
    </lineage>
</organism>
<dbReference type="InterPro" id="IPR010095">
    <property type="entry name" value="Cas12f1-like_TNB"/>
</dbReference>
<dbReference type="GO" id="GO:0003677">
    <property type="term" value="F:DNA binding"/>
    <property type="evidence" value="ECO:0007669"/>
    <property type="project" value="UniProtKB-KW"/>
</dbReference>
<sequence length="568" mass="64903">MTMKAYFSNRVYKDVNKKATVENTQHTLFVFNQAKHYRVQSEVREKRGSKEKGKSSIHQQVKARFNLTDYYANSAVQDGKALLSAQQELTKMYISNKEAQISSIKKKIKSTKSRITVLNKIKKSFIIGNPKFNKTSFEQQKGNFFVVEFKSKTDLYYNAYEFEHLYLDVQIKHLTSRLGRLEFKLDRFKKQIESLENGVKSVCFGSKKLAKARTTTEKYQNNPTLWKQDWYLARYGKMTISGRRDAKTGNFVFHYNTDTNQLTFKAINGNVVTFENIVFPYGQENVDNAINTQIGLKNKKQFGKPIAWSVEDHGEYFIFKCLVDVPPNPYVNHSKSEGVIGVDSNVDHLAISNVNSIGQLIECFSLNFVVEGKTSGQLSKIIEAELIALVDYAAKHRKPIAIEKLNTTKSKVKHAYGNKKANRRMSQFAYNKIVTAIKSRAEKSGIEVYEVNPAYTSQIGKMKYMKRFGISIHESASYTIARRAMGFKEKLPPALHSLVPEQKQGLHHWAQWGSVSSCLSFARVHVFYKIEFSGQNKLSSWSSLFPQGATTDFEKIGLSRLENRKSIA</sequence>
<evidence type="ECO:0008006" key="5">
    <source>
        <dbReference type="Google" id="ProtNLM"/>
    </source>
</evidence>
<dbReference type="AlphaFoldDB" id="A0A917TK07"/>
<proteinExistence type="predicted"/>
<gene>
    <name evidence="3" type="ORF">GCM10011351_06800</name>
</gene>
<name>A0A917TK07_9BACI</name>
<evidence type="ECO:0000256" key="2">
    <source>
        <dbReference type="SAM" id="Coils"/>
    </source>
</evidence>
<dbReference type="EMBL" id="BMLG01000001">
    <property type="protein sequence ID" value="GGM23654.1"/>
    <property type="molecule type" value="Genomic_DNA"/>
</dbReference>
<keyword evidence="1" id="KW-0238">DNA-binding</keyword>
<dbReference type="OrthoDB" id="7375452at2"/>